<proteinExistence type="inferred from homology"/>
<protein>
    <recommendedName>
        <fullName evidence="2">non-specific serine/threonine protein kinase</fullName>
        <ecNumber evidence="2">2.7.11.1</ecNumber>
    </recommendedName>
</protein>
<organism evidence="13 14">
    <name type="scientific">Triplophysa tibetana</name>
    <dbReference type="NCBI Taxonomy" id="1572043"/>
    <lineage>
        <taxon>Eukaryota</taxon>
        <taxon>Metazoa</taxon>
        <taxon>Chordata</taxon>
        <taxon>Craniata</taxon>
        <taxon>Vertebrata</taxon>
        <taxon>Euteleostomi</taxon>
        <taxon>Actinopterygii</taxon>
        <taxon>Neopterygii</taxon>
        <taxon>Teleostei</taxon>
        <taxon>Ostariophysi</taxon>
        <taxon>Cypriniformes</taxon>
        <taxon>Nemacheilidae</taxon>
        <taxon>Triplophysa</taxon>
    </lineage>
</organism>
<reference evidence="13 14" key="1">
    <citation type="journal article" date="2019" name="Mol. Ecol. Resour.">
        <title>Chromosome-level genome assembly of Triplophysa tibetana, a fish adapted to the harsh high-altitude environment of the Tibetan Plateau.</title>
        <authorList>
            <person name="Yang X."/>
            <person name="Liu H."/>
            <person name="Ma Z."/>
            <person name="Zou Y."/>
            <person name="Zou M."/>
            <person name="Mao Y."/>
            <person name="Li X."/>
            <person name="Wang H."/>
            <person name="Chen T."/>
            <person name="Wang W."/>
            <person name="Yang R."/>
        </authorList>
    </citation>
    <scope>NUCLEOTIDE SEQUENCE [LARGE SCALE GENOMIC DNA]</scope>
    <source>
        <strain evidence="13">TTIB1903HZAU</strain>
        <tissue evidence="13">Muscle</tissue>
    </source>
</reference>
<keyword evidence="8" id="KW-0067">ATP-binding</keyword>
<gene>
    <name evidence="13" type="ORF">E1301_Tti011427</name>
</gene>
<dbReference type="InterPro" id="IPR000719">
    <property type="entry name" value="Prot_kinase_dom"/>
</dbReference>
<dbReference type="GO" id="GO:0006955">
    <property type="term" value="P:immune response"/>
    <property type="evidence" value="ECO:0007669"/>
    <property type="project" value="InterPro"/>
</dbReference>
<comment type="catalytic activity">
    <reaction evidence="9">
        <text>L-threonyl-[protein] + ATP = O-phospho-L-threonyl-[protein] + ADP + H(+)</text>
        <dbReference type="Rhea" id="RHEA:46608"/>
        <dbReference type="Rhea" id="RHEA-COMP:11060"/>
        <dbReference type="Rhea" id="RHEA-COMP:11605"/>
        <dbReference type="ChEBI" id="CHEBI:15378"/>
        <dbReference type="ChEBI" id="CHEBI:30013"/>
        <dbReference type="ChEBI" id="CHEBI:30616"/>
        <dbReference type="ChEBI" id="CHEBI:61977"/>
        <dbReference type="ChEBI" id="CHEBI:456216"/>
        <dbReference type="EC" id="2.7.11.1"/>
    </reaction>
</comment>
<dbReference type="GO" id="GO:0043066">
    <property type="term" value="P:negative regulation of apoptotic process"/>
    <property type="evidence" value="ECO:0007669"/>
    <property type="project" value="TreeGrafter"/>
</dbReference>
<feature type="region of interest" description="Disordered" evidence="11">
    <location>
        <begin position="1"/>
        <end position="46"/>
    </location>
</feature>
<evidence type="ECO:0000256" key="2">
    <source>
        <dbReference type="ARBA" id="ARBA00012513"/>
    </source>
</evidence>
<evidence type="ECO:0000256" key="10">
    <source>
        <dbReference type="ARBA" id="ARBA00048679"/>
    </source>
</evidence>
<comment type="catalytic activity">
    <reaction evidence="10">
        <text>L-seryl-[protein] + ATP = O-phospho-L-seryl-[protein] + ADP + H(+)</text>
        <dbReference type="Rhea" id="RHEA:17989"/>
        <dbReference type="Rhea" id="RHEA-COMP:9863"/>
        <dbReference type="Rhea" id="RHEA-COMP:11604"/>
        <dbReference type="ChEBI" id="CHEBI:15378"/>
        <dbReference type="ChEBI" id="CHEBI:29999"/>
        <dbReference type="ChEBI" id="CHEBI:30616"/>
        <dbReference type="ChEBI" id="CHEBI:83421"/>
        <dbReference type="ChEBI" id="CHEBI:456216"/>
        <dbReference type="EC" id="2.7.11.1"/>
    </reaction>
</comment>
<evidence type="ECO:0000256" key="9">
    <source>
        <dbReference type="ARBA" id="ARBA00047899"/>
    </source>
</evidence>
<keyword evidence="3" id="KW-0202">Cytokine</keyword>
<evidence type="ECO:0000256" key="7">
    <source>
        <dbReference type="ARBA" id="ARBA00022777"/>
    </source>
</evidence>
<dbReference type="AlphaFoldDB" id="A0A5A9P8H3"/>
<dbReference type="Gene3D" id="1.10.510.10">
    <property type="entry name" value="Transferase(Phosphotransferase) domain 1"/>
    <property type="match status" value="1"/>
</dbReference>
<dbReference type="Pfam" id="PF00069">
    <property type="entry name" value="Pkinase"/>
    <property type="match status" value="1"/>
</dbReference>
<name>A0A5A9P8H3_9TELE</name>
<evidence type="ECO:0000256" key="5">
    <source>
        <dbReference type="ARBA" id="ARBA00022679"/>
    </source>
</evidence>
<evidence type="ECO:0000313" key="14">
    <source>
        <dbReference type="Proteomes" id="UP000324632"/>
    </source>
</evidence>
<sequence>MWHNGNGSSCKSAAPQNGLPSRTARSPADPSGSTTRSVPRMPADPLSAPDLARGACNLRMGVGKCGLGVRVFSSAYFQSALGSDLQLHGGSYGIIEKEKEKEGEIDRSLQGCFVLGGASQSTASPPAVLFGVRGSTYGPLNHACCVKYTRKPLPFGLIKGYIEQSSLEVCRIDAIIFFTKHNKKVCASVKDEWVRETLARLSRVILNPFHVRCIFTCLPVREMTFLRLSSSLTGRRIRTTSLWSWIAFSLRGAIKLENFVITGDTLDLKLVDFGCAELLQKSAYKTFTGMSDITICTRDYACHEFFQTGEYYGKPAMVFSLGVLLFAMLCGKFPICYERSLINERICYKDGLTEECCHLIEDCLQEDPDKRIRLEKIFEHKWIQVRSTKRTTGWSEEEMEDEENLVVIIQEINWCQYEIGQKLGDNGLEQSMGNLCAGCLEVDQVAVKFVKKT</sequence>
<evidence type="ECO:0000313" key="13">
    <source>
        <dbReference type="EMBL" id="KAA0718794.1"/>
    </source>
</evidence>
<dbReference type="InterPro" id="IPR011009">
    <property type="entry name" value="Kinase-like_dom_sf"/>
</dbReference>
<evidence type="ECO:0000256" key="8">
    <source>
        <dbReference type="ARBA" id="ARBA00022840"/>
    </source>
</evidence>
<dbReference type="InterPro" id="IPR001811">
    <property type="entry name" value="Chemokine_IL8-like_dom"/>
</dbReference>
<dbReference type="SMART" id="SM00199">
    <property type="entry name" value="SCY"/>
    <property type="match status" value="1"/>
</dbReference>
<keyword evidence="14" id="KW-1185">Reference proteome</keyword>
<evidence type="ECO:0000259" key="12">
    <source>
        <dbReference type="PROSITE" id="PS50011"/>
    </source>
</evidence>
<feature type="domain" description="Protein kinase" evidence="12">
    <location>
        <begin position="81"/>
        <end position="383"/>
    </location>
</feature>
<dbReference type="GO" id="GO:0004674">
    <property type="term" value="F:protein serine/threonine kinase activity"/>
    <property type="evidence" value="ECO:0007669"/>
    <property type="project" value="UniProtKB-KW"/>
</dbReference>
<dbReference type="PANTHER" id="PTHR22984:SF11">
    <property type="entry name" value="AURORA KINASE-RELATED"/>
    <property type="match status" value="1"/>
</dbReference>
<dbReference type="PANTHER" id="PTHR22984">
    <property type="entry name" value="SERINE/THREONINE-PROTEIN KINASE PIM"/>
    <property type="match status" value="1"/>
</dbReference>
<evidence type="ECO:0000256" key="11">
    <source>
        <dbReference type="SAM" id="MobiDB-lite"/>
    </source>
</evidence>
<accession>A0A5A9P8H3</accession>
<comment type="similarity">
    <text evidence="1">Belongs to the protein kinase superfamily. CAMK Ser/Thr protein kinase family. PIM subfamily.</text>
</comment>
<evidence type="ECO:0000256" key="4">
    <source>
        <dbReference type="ARBA" id="ARBA00022527"/>
    </source>
</evidence>
<feature type="compositionally biased region" description="Polar residues" evidence="11">
    <location>
        <begin position="1"/>
        <end position="24"/>
    </location>
</feature>
<dbReference type="PROSITE" id="PS50011">
    <property type="entry name" value="PROTEIN_KINASE_DOM"/>
    <property type="match status" value="1"/>
</dbReference>
<dbReference type="Gene3D" id="2.40.50.40">
    <property type="match status" value="1"/>
</dbReference>
<dbReference type="SMART" id="SM00220">
    <property type="entry name" value="S_TKc"/>
    <property type="match status" value="1"/>
</dbReference>
<dbReference type="EC" id="2.7.11.1" evidence="2"/>
<dbReference type="GO" id="GO:0007346">
    <property type="term" value="P:regulation of mitotic cell cycle"/>
    <property type="evidence" value="ECO:0007669"/>
    <property type="project" value="TreeGrafter"/>
</dbReference>
<evidence type="ECO:0000256" key="6">
    <source>
        <dbReference type="ARBA" id="ARBA00022741"/>
    </source>
</evidence>
<dbReference type="InterPro" id="IPR051138">
    <property type="entry name" value="PIM_Ser/Thr_kinase"/>
</dbReference>
<dbReference type="SUPFAM" id="SSF56112">
    <property type="entry name" value="Protein kinase-like (PK-like)"/>
    <property type="match status" value="1"/>
</dbReference>
<keyword evidence="7 13" id="KW-0418">Kinase</keyword>
<comment type="caution">
    <text evidence="13">The sequence shown here is derived from an EMBL/GenBank/DDBJ whole genome shotgun (WGS) entry which is preliminary data.</text>
</comment>
<dbReference type="GO" id="GO:0005524">
    <property type="term" value="F:ATP binding"/>
    <property type="evidence" value="ECO:0007669"/>
    <property type="project" value="UniProtKB-KW"/>
</dbReference>
<keyword evidence="6" id="KW-0547">Nucleotide-binding</keyword>
<keyword evidence="5" id="KW-0808">Transferase</keyword>
<dbReference type="EMBL" id="SOYY01000007">
    <property type="protein sequence ID" value="KAA0718794.1"/>
    <property type="molecule type" value="Genomic_DNA"/>
</dbReference>
<evidence type="ECO:0000256" key="1">
    <source>
        <dbReference type="ARBA" id="ARBA00005505"/>
    </source>
</evidence>
<dbReference type="GO" id="GO:0005615">
    <property type="term" value="C:extracellular space"/>
    <property type="evidence" value="ECO:0007669"/>
    <property type="project" value="UniProtKB-KW"/>
</dbReference>
<dbReference type="GO" id="GO:0008009">
    <property type="term" value="F:chemokine activity"/>
    <property type="evidence" value="ECO:0007669"/>
    <property type="project" value="InterPro"/>
</dbReference>
<dbReference type="Proteomes" id="UP000324632">
    <property type="component" value="Chromosome 7"/>
</dbReference>
<dbReference type="GO" id="GO:0005737">
    <property type="term" value="C:cytoplasm"/>
    <property type="evidence" value="ECO:0007669"/>
    <property type="project" value="TreeGrafter"/>
</dbReference>
<dbReference type="InterPro" id="IPR036048">
    <property type="entry name" value="Interleukin_8-like_sf"/>
</dbReference>
<dbReference type="Pfam" id="PF00048">
    <property type="entry name" value="IL8"/>
    <property type="match status" value="1"/>
</dbReference>
<dbReference type="SUPFAM" id="SSF54117">
    <property type="entry name" value="Interleukin 8-like chemokines"/>
    <property type="match status" value="1"/>
</dbReference>
<evidence type="ECO:0000256" key="3">
    <source>
        <dbReference type="ARBA" id="ARBA00022514"/>
    </source>
</evidence>
<keyword evidence="4" id="KW-0723">Serine/threonine-protein kinase</keyword>